<comment type="caution">
    <text evidence="3">The sequence shown here is derived from an EMBL/GenBank/DDBJ whole genome shotgun (WGS) entry which is preliminary data.</text>
</comment>
<proteinExistence type="inferred from homology"/>
<accession>A0A640T7X1</accession>
<dbReference type="AlphaFoldDB" id="A0A640T7X1"/>
<evidence type="ECO:0000313" key="3">
    <source>
        <dbReference type="EMBL" id="GFE19833.1"/>
    </source>
</evidence>
<protein>
    <recommendedName>
        <fullName evidence="2">Barstar (barnase inhibitor) domain-containing protein</fullName>
    </recommendedName>
</protein>
<organism evidence="3 4">
    <name type="scientific">Streptomyces nigrescens</name>
    <dbReference type="NCBI Taxonomy" id="1920"/>
    <lineage>
        <taxon>Bacteria</taxon>
        <taxon>Bacillati</taxon>
        <taxon>Actinomycetota</taxon>
        <taxon>Actinomycetes</taxon>
        <taxon>Kitasatosporales</taxon>
        <taxon>Streptomycetaceae</taxon>
        <taxon>Streptomyces</taxon>
    </lineage>
</organism>
<gene>
    <name evidence="3" type="ORF">Sliba_02860</name>
</gene>
<reference evidence="3 4" key="1">
    <citation type="submission" date="2019-12" db="EMBL/GenBank/DDBJ databases">
        <title>Whole genome shotgun sequence of Streptomyces libani subsp. libani NBRC 13452.</title>
        <authorList>
            <person name="Ichikawa N."/>
            <person name="Kimura A."/>
            <person name="Kitahashi Y."/>
            <person name="Komaki H."/>
            <person name="Tamura T."/>
        </authorList>
    </citation>
    <scope>NUCLEOTIDE SEQUENCE [LARGE SCALE GENOMIC DNA]</scope>
    <source>
        <strain evidence="3 4">NBRC 13452</strain>
    </source>
</reference>
<sequence>MGLLAGTSEETGGGVQSKDHAVWDRSFPVKYLLVREDEEGEDGEEQLWARCAAVEGLFVDPVPPPREVLTLRGCAPAGSLRDAMIRPEAAAGLLGDMLVELSDDTQPVGWWELVDAVVLAQHPCRTDPSLVDVVMGAGVKKLEGGIRTPPASPRFELFTGMNATAGHCLAVEGLFTPRQDPAKIPMELIGCEPTEPLLSVLRRPSRWERAGAELWTLDRTGRTMARHFVGLGIDGARPSVLGGALIDITLTDGGDNRPSPATRTVWESWYQGFPTAPNQWAPYASQGRAEWLRLTLQATRARYPDRSGGVHHLDGRYITDVPGLHCALGEALTGPGGYFGWGWDAFRDCLCGGFGVAPPFTLIWHDAGTARRALADVVYDPEEGLSYFEEVVQTLERSRVTVVLDE</sequence>
<dbReference type="Gene3D" id="3.30.370.10">
    <property type="entry name" value="Barstar-like"/>
    <property type="match status" value="1"/>
</dbReference>
<name>A0A640T7X1_STRNI</name>
<dbReference type="InterPro" id="IPR000468">
    <property type="entry name" value="Barstar"/>
</dbReference>
<evidence type="ECO:0000259" key="2">
    <source>
        <dbReference type="Pfam" id="PF01337"/>
    </source>
</evidence>
<dbReference type="InterPro" id="IPR035905">
    <property type="entry name" value="Barstar-like_sf"/>
</dbReference>
<feature type="domain" description="Barstar (barnase inhibitor)" evidence="2">
    <location>
        <begin position="310"/>
        <end position="400"/>
    </location>
</feature>
<evidence type="ECO:0000313" key="4">
    <source>
        <dbReference type="Proteomes" id="UP000429552"/>
    </source>
</evidence>
<dbReference type="EMBL" id="BLIP01000001">
    <property type="protein sequence ID" value="GFE19833.1"/>
    <property type="molecule type" value="Genomic_DNA"/>
</dbReference>
<dbReference type="SUPFAM" id="SSF52038">
    <property type="entry name" value="Barstar-related"/>
    <property type="match status" value="1"/>
</dbReference>
<dbReference type="Pfam" id="PF01337">
    <property type="entry name" value="Barstar"/>
    <property type="match status" value="1"/>
</dbReference>
<comment type="similarity">
    <text evidence="1">Belongs to the barstar family.</text>
</comment>
<dbReference type="Proteomes" id="UP000429552">
    <property type="component" value="Unassembled WGS sequence"/>
</dbReference>
<evidence type="ECO:0000256" key="1">
    <source>
        <dbReference type="ARBA" id="ARBA00006845"/>
    </source>
</evidence>